<evidence type="ECO:0000259" key="2">
    <source>
        <dbReference type="Pfam" id="PF04892"/>
    </source>
</evidence>
<feature type="transmembrane region" description="Helical" evidence="1">
    <location>
        <begin position="80"/>
        <end position="97"/>
    </location>
</feature>
<dbReference type="KEGG" id="hsc:HVS_06285"/>
<dbReference type="Pfam" id="PF04892">
    <property type="entry name" value="VanZ"/>
    <property type="match status" value="1"/>
</dbReference>
<evidence type="ECO:0000313" key="3">
    <source>
        <dbReference type="EMBL" id="AUG57183.1"/>
    </source>
</evidence>
<keyword evidence="1" id="KW-0812">Transmembrane</keyword>
<dbReference type="InterPro" id="IPR006976">
    <property type="entry name" value="VanZ-like"/>
</dbReference>
<name>A0A2K9EGY6_9FIRM</name>
<proteinExistence type="predicted"/>
<dbReference type="NCBIfam" id="NF037970">
    <property type="entry name" value="vanZ_1"/>
    <property type="match status" value="1"/>
</dbReference>
<gene>
    <name evidence="3" type="ORF">HVS_06285</name>
</gene>
<organism evidence="3 4">
    <name type="scientific">Acetivibrio saccincola</name>
    <dbReference type="NCBI Taxonomy" id="1677857"/>
    <lineage>
        <taxon>Bacteria</taxon>
        <taxon>Bacillati</taxon>
        <taxon>Bacillota</taxon>
        <taxon>Clostridia</taxon>
        <taxon>Eubacteriales</taxon>
        <taxon>Oscillospiraceae</taxon>
        <taxon>Acetivibrio</taxon>
    </lineage>
</organism>
<feature type="transmembrane region" description="Helical" evidence="1">
    <location>
        <begin position="109"/>
        <end position="128"/>
    </location>
</feature>
<keyword evidence="1" id="KW-0472">Membrane</keyword>
<dbReference type="RefSeq" id="WP_101300263.1">
    <property type="nucleotide sequence ID" value="NZ_CP025197.1"/>
</dbReference>
<keyword evidence="4" id="KW-1185">Reference proteome</keyword>
<dbReference type="AlphaFoldDB" id="A0A2K9EGY6"/>
<evidence type="ECO:0000256" key="1">
    <source>
        <dbReference type="SAM" id="Phobius"/>
    </source>
</evidence>
<protein>
    <submittedName>
        <fullName evidence="3">VanZ like family protein</fullName>
    </submittedName>
</protein>
<feature type="transmembrane region" description="Helical" evidence="1">
    <location>
        <begin position="140"/>
        <end position="160"/>
    </location>
</feature>
<sequence>MFNINNIDKKIRYIMTVLFWLLAVIWAISIISFSSDPAHVSKEKSGLILEKIEPFVERIIEEYDIKFIDLDDLHFYIRKSAHVFIYFLLSVFMCLGWKTVRTRGLRPYYITWVMATVFSIIDEIYQVFIPGRSGEVRDVFLDNAGIVLGLLFVAFGIFLFKKLRRRLKKLRKN</sequence>
<dbReference type="EMBL" id="CP025197">
    <property type="protein sequence ID" value="AUG57183.1"/>
    <property type="molecule type" value="Genomic_DNA"/>
</dbReference>
<feature type="transmembrane region" description="Helical" evidence="1">
    <location>
        <begin position="12"/>
        <end position="33"/>
    </location>
</feature>
<dbReference type="Proteomes" id="UP000233534">
    <property type="component" value="Chromosome"/>
</dbReference>
<feature type="domain" description="VanZ-like" evidence="2">
    <location>
        <begin position="19"/>
        <end position="154"/>
    </location>
</feature>
<accession>A0A2K9EGY6</accession>
<evidence type="ECO:0000313" key="4">
    <source>
        <dbReference type="Proteomes" id="UP000233534"/>
    </source>
</evidence>
<reference evidence="3 4" key="1">
    <citation type="submission" date="2017-12" db="EMBL/GenBank/DDBJ databases">
        <title>Complete genome sequence of Herbivorax saccincola GGR1, a novel Cellulosome-producing hydrolytic bacterium in a thermophilic biogas plant, established by Illumina and Nanopore MinION sequencing.</title>
        <authorList>
            <person name="Pechtl A."/>
            <person name="Ruckert C."/>
            <person name="Koeck D.E."/>
            <person name="Maus I."/>
            <person name="Winkler A."/>
            <person name="Kalinowski J."/>
            <person name="Puhler A."/>
            <person name="Schwarz W.W."/>
            <person name="Zverlov V.V."/>
            <person name="Schluter A."/>
            <person name="Liebl W."/>
        </authorList>
    </citation>
    <scope>NUCLEOTIDE SEQUENCE [LARGE SCALE GENOMIC DNA]</scope>
    <source>
        <strain evidence="4">SR1</strain>
    </source>
</reference>
<keyword evidence="1" id="KW-1133">Transmembrane helix</keyword>